<dbReference type="InterPro" id="IPR000719">
    <property type="entry name" value="Prot_kinase_dom"/>
</dbReference>
<reference evidence="3 4" key="1">
    <citation type="submission" date="2020-10" db="EMBL/GenBank/DDBJ databases">
        <authorList>
            <person name="Castelo-Branco R."/>
            <person name="Eusebio N."/>
            <person name="Adriana R."/>
            <person name="Vieira A."/>
            <person name="Brugerolle De Fraissinette N."/>
            <person name="Rezende De Castro R."/>
            <person name="Schneider M.P."/>
            <person name="Vasconcelos V."/>
            <person name="Leao P.N."/>
        </authorList>
    </citation>
    <scope>NUCLEOTIDE SEQUENCE [LARGE SCALE GENOMIC DNA]</scope>
    <source>
        <strain evidence="3 4">LEGE 03274</strain>
    </source>
</reference>
<dbReference type="InterPro" id="IPR011009">
    <property type="entry name" value="Kinase-like_dom_sf"/>
</dbReference>
<dbReference type="SUPFAM" id="SSF56112">
    <property type="entry name" value="Protein kinase-like (PK-like)"/>
    <property type="match status" value="1"/>
</dbReference>
<dbReference type="InterPro" id="IPR025344">
    <property type="entry name" value="CDP1-like_IMS"/>
</dbReference>
<dbReference type="PANTHER" id="PTHR44167">
    <property type="entry name" value="OVARIAN-SPECIFIC SERINE/THREONINE-PROTEIN KINASE LOK-RELATED"/>
    <property type="match status" value="1"/>
</dbReference>
<evidence type="ECO:0000313" key="3">
    <source>
        <dbReference type="EMBL" id="MBE9222623.1"/>
    </source>
</evidence>
<dbReference type="EMBL" id="JADEWC010000014">
    <property type="protein sequence ID" value="MBE9222623.1"/>
    <property type="molecule type" value="Genomic_DNA"/>
</dbReference>
<accession>A0ABR9V423</accession>
<evidence type="ECO:0000313" key="4">
    <source>
        <dbReference type="Proteomes" id="UP000654604"/>
    </source>
</evidence>
<dbReference type="Pfam" id="PF13355">
    <property type="entry name" value="ARC6-like_IMS"/>
    <property type="match status" value="1"/>
</dbReference>
<name>A0ABR9V423_9CHRO</name>
<dbReference type="RefSeq" id="WP_193800776.1">
    <property type="nucleotide sequence ID" value="NZ_JADEWC010000014.1"/>
</dbReference>
<dbReference type="Pfam" id="PF00069">
    <property type="entry name" value="Pkinase"/>
    <property type="match status" value="1"/>
</dbReference>
<proteinExistence type="predicted"/>
<comment type="caution">
    <text evidence="3">The sequence shown here is derived from an EMBL/GenBank/DDBJ whole genome shotgun (WGS) entry which is preliminary data.</text>
</comment>
<organism evidence="3 4">
    <name type="scientific">Cyanobacterium stanieri LEGE 03274</name>
    <dbReference type="NCBI Taxonomy" id="1828756"/>
    <lineage>
        <taxon>Bacteria</taxon>
        <taxon>Bacillati</taxon>
        <taxon>Cyanobacteriota</taxon>
        <taxon>Cyanophyceae</taxon>
        <taxon>Oscillatoriophycideae</taxon>
        <taxon>Chroococcales</taxon>
        <taxon>Geminocystaceae</taxon>
        <taxon>Cyanobacterium</taxon>
    </lineage>
</organism>
<feature type="region of interest" description="Disordered" evidence="1">
    <location>
        <begin position="354"/>
        <end position="392"/>
    </location>
</feature>
<keyword evidence="4" id="KW-1185">Reference proteome</keyword>
<dbReference type="PANTHER" id="PTHR44167:SF24">
    <property type="entry name" value="SERINE_THREONINE-PROTEIN KINASE CHK2"/>
    <property type="match status" value="1"/>
</dbReference>
<dbReference type="PROSITE" id="PS50011">
    <property type="entry name" value="PROTEIN_KINASE_DOM"/>
    <property type="match status" value="1"/>
</dbReference>
<sequence length="575" mass="65766">MQELFCDNSNQKITLVKQIANSGEGQVWTTNWSRLVAKLYHDPSPEKFAKLKVMMKNKPEDPNQDQNHTSFSFPHSLIKNRQGKFLGFLMPRIEEALELIDVYNPKRRKLKKLEIDWHFLHYTALNIVSIIDAIHKAGYVVGDIKPQNILVNSQSVPSFIDVDSFQVKDRTNNKLYPCPVGTDGYTPPELIGIDLLRVEQKIHHDNFRLGILIYQLLFSYHPFGLGKWVGSGDKPEQNDLIKRGIWLESKNRLLVHNHNTIPLHIIHPSLQKCFLRCFNEGHQQPHLRPTATEWLHSLREAANKLQICSAVESHVYSSTNGNCYWCQRKLKLGYDIFKLPEGVKSTSRGRVFIKEGNRKKNNPTNSTNYTPSAHHNNSFKQPTVQQTSKANDDSKIKRTIGAVIGIVLLLGLLLMNDASRSPVRVIPSANSPQRTVFSRQVAVNLIQRWLDAKSQIFAPPYDKNLASSFLTGTRYNNSVNRSDGEESSIDWLRNRNAYYTYSNQSVDGVEYFSLDGNVAIVDALITESYTLYNARGGIDTDSSGYQQRLIRYEFSLVNGQWKISDYNTLEVKWSR</sequence>
<gene>
    <name evidence="3" type="ORF">IQ215_07920</name>
</gene>
<protein>
    <submittedName>
        <fullName evidence="3">DUF4101 domain-containing protein</fullName>
    </submittedName>
</protein>
<evidence type="ECO:0000259" key="2">
    <source>
        <dbReference type="PROSITE" id="PS50011"/>
    </source>
</evidence>
<dbReference type="SMART" id="SM00220">
    <property type="entry name" value="S_TKc"/>
    <property type="match status" value="1"/>
</dbReference>
<dbReference type="Gene3D" id="1.10.510.10">
    <property type="entry name" value="Transferase(Phosphotransferase) domain 1"/>
    <property type="match status" value="1"/>
</dbReference>
<dbReference type="Proteomes" id="UP000654604">
    <property type="component" value="Unassembled WGS sequence"/>
</dbReference>
<feature type="compositionally biased region" description="Polar residues" evidence="1">
    <location>
        <begin position="373"/>
        <end position="389"/>
    </location>
</feature>
<evidence type="ECO:0000256" key="1">
    <source>
        <dbReference type="SAM" id="MobiDB-lite"/>
    </source>
</evidence>
<feature type="compositionally biased region" description="Low complexity" evidence="1">
    <location>
        <begin position="362"/>
        <end position="372"/>
    </location>
</feature>
<feature type="domain" description="Protein kinase" evidence="2">
    <location>
        <begin position="13"/>
        <end position="299"/>
    </location>
</feature>